<name>A0A6A5ZX28_9PLEO</name>
<evidence type="ECO:0000256" key="1">
    <source>
        <dbReference type="SAM" id="MobiDB-lite"/>
    </source>
</evidence>
<keyword evidence="3" id="KW-1185">Reference proteome</keyword>
<gene>
    <name evidence="2" type="ORF">P153DRAFT_412698</name>
</gene>
<reference evidence="2" key="1">
    <citation type="journal article" date="2020" name="Stud. Mycol.">
        <title>101 Dothideomycetes genomes: a test case for predicting lifestyles and emergence of pathogens.</title>
        <authorList>
            <person name="Haridas S."/>
            <person name="Albert R."/>
            <person name="Binder M."/>
            <person name="Bloem J."/>
            <person name="Labutti K."/>
            <person name="Salamov A."/>
            <person name="Andreopoulos B."/>
            <person name="Baker S."/>
            <person name="Barry K."/>
            <person name="Bills G."/>
            <person name="Bluhm B."/>
            <person name="Cannon C."/>
            <person name="Castanera R."/>
            <person name="Culley D."/>
            <person name="Daum C."/>
            <person name="Ezra D."/>
            <person name="Gonzalez J."/>
            <person name="Henrissat B."/>
            <person name="Kuo A."/>
            <person name="Liang C."/>
            <person name="Lipzen A."/>
            <person name="Lutzoni F."/>
            <person name="Magnuson J."/>
            <person name="Mondo S."/>
            <person name="Nolan M."/>
            <person name="Ohm R."/>
            <person name="Pangilinan J."/>
            <person name="Park H.-J."/>
            <person name="Ramirez L."/>
            <person name="Alfaro M."/>
            <person name="Sun H."/>
            <person name="Tritt A."/>
            <person name="Yoshinaga Y."/>
            <person name="Zwiers L.-H."/>
            <person name="Turgeon B."/>
            <person name="Goodwin S."/>
            <person name="Spatafora J."/>
            <person name="Crous P."/>
            <person name="Grigoriev I."/>
        </authorList>
    </citation>
    <scope>NUCLEOTIDE SEQUENCE</scope>
    <source>
        <strain evidence="2">CBS 119687</strain>
    </source>
</reference>
<protein>
    <submittedName>
        <fullName evidence="2">Uncharacterized protein</fullName>
    </submittedName>
</protein>
<dbReference type="Proteomes" id="UP000799771">
    <property type="component" value="Unassembled WGS sequence"/>
</dbReference>
<feature type="region of interest" description="Disordered" evidence="1">
    <location>
        <begin position="1"/>
        <end position="74"/>
    </location>
</feature>
<dbReference type="RefSeq" id="XP_033517969.1">
    <property type="nucleotide sequence ID" value="XM_033672117.1"/>
</dbReference>
<dbReference type="AlphaFoldDB" id="A0A6A5ZX28"/>
<feature type="compositionally biased region" description="Polar residues" evidence="1">
    <location>
        <begin position="17"/>
        <end position="33"/>
    </location>
</feature>
<organism evidence="2 3">
    <name type="scientific">Dothidotthia symphoricarpi CBS 119687</name>
    <dbReference type="NCBI Taxonomy" id="1392245"/>
    <lineage>
        <taxon>Eukaryota</taxon>
        <taxon>Fungi</taxon>
        <taxon>Dikarya</taxon>
        <taxon>Ascomycota</taxon>
        <taxon>Pezizomycotina</taxon>
        <taxon>Dothideomycetes</taxon>
        <taxon>Pleosporomycetidae</taxon>
        <taxon>Pleosporales</taxon>
        <taxon>Dothidotthiaceae</taxon>
        <taxon>Dothidotthia</taxon>
    </lineage>
</organism>
<accession>A0A6A5ZX28</accession>
<sequence length="247" mass="27280">MNAEEEQPDDVDEPGTQRPQAAAASNMTKNTAPPKQRGHRVGSASSVKVYESRHTSGQFTRASDHSPVPLHQNPEPLRLKLQSTQTDLRLVIDVENLIVHAARIGPMNEEMQTPTLNKAENIAVTFLLNSSTTRRMAYMMELTNQGIVDVASKPGFDHCTPIIRQEMTCNEHAHEVNYEAKVRASNDASSVQSCMCFGVITIGILNSRTAKTAMDIQLLPLERGQGVNYDYARAPNRLLGYVTSSFD</sequence>
<evidence type="ECO:0000313" key="2">
    <source>
        <dbReference type="EMBL" id="KAF2123575.1"/>
    </source>
</evidence>
<dbReference type="GeneID" id="54412549"/>
<feature type="compositionally biased region" description="Acidic residues" evidence="1">
    <location>
        <begin position="1"/>
        <end position="13"/>
    </location>
</feature>
<dbReference type="EMBL" id="ML977525">
    <property type="protein sequence ID" value="KAF2123575.1"/>
    <property type="molecule type" value="Genomic_DNA"/>
</dbReference>
<proteinExistence type="predicted"/>
<evidence type="ECO:0000313" key="3">
    <source>
        <dbReference type="Proteomes" id="UP000799771"/>
    </source>
</evidence>